<comment type="caution">
    <text evidence="1">The sequence shown here is derived from an EMBL/GenBank/DDBJ whole genome shotgun (WGS) entry which is preliminary data.</text>
</comment>
<dbReference type="Gene3D" id="2.20.110.10">
    <property type="entry name" value="Histone H3 K4-specific methyltransferase SET7/9 N-terminal domain"/>
    <property type="match status" value="1"/>
</dbReference>
<evidence type="ECO:0008006" key="3">
    <source>
        <dbReference type="Google" id="ProtNLM"/>
    </source>
</evidence>
<sequence>MANRYIVEVFTWNSNTNVYEKKDDCVMMLDSKTGDLSIESSTTKNLLYMSFNIVNDDFSILSKERHNVSHLRYRSTLSNGVQSDQTIDYEMRYKNNRFGVRFDSRSSASATNFQTEYTKLRTKHRTVEKYQSGRIKLEGFKTNSGVTGTGIEYYDIDGSPIKYVGEFEEGVYDGEGEFYSASGDIVLHCNNICSGVPNGKGTFVVGKNKLIRVLEMKDFKDLSSKRDDYLSSIYSRIDPAYEETLELVRFESLSLEDRTIFMFKEMQKLRQILKTTNTTVKGSFFNLF</sequence>
<name>A0A5K0U8T1_9VIRU</name>
<protein>
    <recommendedName>
        <fullName evidence="3">MORN repeat-containing protein</fullName>
    </recommendedName>
</protein>
<keyword evidence="2" id="KW-1185">Reference proteome</keyword>
<proteinExistence type="predicted"/>
<dbReference type="Proteomes" id="UP000594342">
    <property type="component" value="Unassembled WGS sequence"/>
</dbReference>
<dbReference type="EMBL" id="UPSH01000001">
    <property type="protein sequence ID" value="VBB18220.1"/>
    <property type="molecule type" value="Genomic_DNA"/>
</dbReference>
<reference evidence="1 2" key="1">
    <citation type="submission" date="2018-10" db="EMBL/GenBank/DDBJ databases">
        <authorList>
            <consortium name="IHU Genomes"/>
        </authorList>
    </citation>
    <scope>NUCLEOTIDE SEQUENCE [LARGE SCALE GENOMIC DNA]</scope>
    <source>
        <strain evidence="1 2">A1</strain>
    </source>
</reference>
<organism evidence="1 2">
    <name type="scientific">Yasminevirus sp. GU-2018</name>
    <dbReference type="NCBI Taxonomy" id="2420051"/>
    <lineage>
        <taxon>Viruses</taxon>
        <taxon>Varidnaviria</taxon>
        <taxon>Bamfordvirae</taxon>
        <taxon>Nucleocytoviricota</taxon>
        <taxon>Megaviricetes</taxon>
        <taxon>Imitervirales</taxon>
        <taxon>Mimiviridae</taxon>
        <taxon>Klosneuvirinae</taxon>
        <taxon>Yasminevirus</taxon>
        <taxon>Yasminevirus saudimassiliense</taxon>
    </lineage>
</organism>
<dbReference type="SUPFAM" id="SSF82185">
    <property type="entry name" value="Histone H3 K4-specific methyltransferase SET7/9 N-terminal domain"/>
    <property type="match status" value="1"/>
</dbReference>
<accession>A0A5K0U8T1</accession>
<evidence type="ECO:0000313" key="1">
    <source>
        <dbReference type="EMBL" id="VBB18220.1"/>
    </source>
</evidence>
<gene>
    <name evidence="1" type="ORF">YASMINEVIRUS_683</name>
</gene>
<evidence type="ECO:0000313" key="2">
    <source>
        <dbReference type="Proteomes" id="UP000594342"/>
    </source>
</evidence>